<evidence type="ECO:0000259" key="6">
    <source>
        <dbReference type="PROSITE" id="PS50262"/>
    </source>
</evidence>
<name>A0A2A2JY57_9BILA</name>
<evidence type="ECO:0000256" key="1">
    <source>
        <dbReference type="ARBA" id="ARBA00004370"/>
    </source>
</evidence>
<dbReference type="InterPro" id="IPR017452">
    <property type="entry name" value="GPCR_Rhodpsn_7TM"/>
</dbReference>
<keyword evidence="8" id="KW-1185">Reference proteome</keyword>
<feature type="transmembrane region" description="Helical" evidence="5">
    <location>
        <begin position="219"/>
        <end position="241"/>
    </location>
</feature>
<evidence type="ECO:0000256" key="5">
    <source>
        <dbReference type="SAM" id="Phobius"/>
    </source>
</evidence>
<sequence length="293" mass="34190">MDVESSSEVVVITTTPTLIDDVATTAEICWYEPPEGTERRFWMVTVFGSTIAFFSIIENLVLFYIFATRKHHHNNYNMYMMLIAIFDVFISIAYIALMSVNILSDYLISRTIIAIWFSYMIPMLTFSHIALISSSFLIVCATFERFCLATSSGGLLRWAQKNRKLIAISAILLGVFSKGPMYFEYEVIQPPECYGLFMEDQIRFSNLSTNIWYNTVFRIWYRNIVTIFMPFFILILLNVIIVMSLSRQTNLTVCQLASNVIVEQAKRKMYLEMIREKLDPDNRRVWNDWIFIA</sequence>
<gene>
    <name evidence="7" type="ORF">WR25_22549</name>
</gene>
<feature type="domain" description="G-protein coupled receptors family 1 profile" evidence="6">
    <location>
        <begin position="58"/>
        <end position="293"/>
    </location>
</feature>
<evidence type="ECO:0000256" key="3">
    <source>
        <dbReference type="ARBA" id="ARBA00022989"/>
    </source>
</evidence>
<protein>
    <recommendedName>
        <fullName evidence="6">G-protein coupled receptors family 1 profile domain-containing protein</fullName>
    </recommendedName>
</protein>
<reference evidence="7 8" key="1">
    <citation type="journal article" date="2017" name="Curr. Biol.">
        <title>Genome architecture and evolution of a unichromosomal asexual nematode.</title>
        <authorList>
            <person name="Fradin H."/>
            <person name="Zegar C."/>
            <person name="Gutwein M."/>
            <person name="Lucas J."/>
            <person name="Kovtun M."/>
            <person name="Corcoran D."/>
            <person name="Baugh L.R."/>
            <person name="Kiontke K."/>
            <person name="Gunsalus K."/>
            <person name="Fitch D.H."/>
            <person name="Piano F."/>
        </authorList>
    </citation>
    <scope>NUCLEOTIDE SEQUENCE [LARGE SCALE GENOMIC DNA]</scope>
    <source>
        <strain evidence="7">PF1309</strain>
    </source>
</reference>
<dbReference type="Proteomes" id="UP000218231">
    <property type="component" value="Unassembled WGS sequence"/>
</dbReference>
<feature type="transmembrane region" description="Helical" evidence="5">
    <location>
        <begin position="79"/>
        <end position="103"/>
    </location>
</feature>
<keyword evidence="2 5" id="KW-0812">Transmembrane</keyword>
<accession>A0A2A2JY57</accession>
<feature type="transmembrane region" description="Helical" evidence="5">
    <location>
        <begin position="164"/>
        <end position="183"/>
    </location>
</feature>
<dbReference type="STRING" id="2018661.A0A2A2JY57"/>
<dbReference type="PANTHER" id="PTHR46709">
    <property type="entry name" value="PROTEIN CBG23488-RELATED"/>
    <property type="match status" value="1"/>
</dbReference>
<keyword evidence="3 5" id="KW-1133">Transmembrane helix</keyword>
<dbReference type="EMBL" id="LIAE01010091">
    <property type="protein sequence ID" value="PAV66542.1"/>
    <property type="molecule type" value="Genomic_DNA"/>
</dbReference>
<dbReference type="AlphaFoldDB" id="A0A2A2JY57"/>
<keyword evidence="4 5" id="KW-0472">Membrane</keyword>
<dbReference type="SUPFAM" id="SSF81321">
    <property type="entry name" value="Family A G protein-coupled receptor-like"/>
    <property type="match status" value="1"/>
</dbReference>
<dbReference type="PROSITE" id="PS50262">
    <property type="entry name" value="G_PROTEIN_RECEP_F1_2"/>
    <property type="match status" value="1"/>
</dbReference>
<evidence type="ECO:0000313" key="7">
    <source>
        <dbReference type="EMBL" id="PAV66542.1"/>
    </source>
</evidence>
<dbReference type="Gene3D" id="1.20.1070.10">
    <property type="entry name" value="Rhodopsin 7-helix transmembrane proteins"/>
    <property type="match status" value="1"/>
</dbReference>
<proteinExistence type="predicted"/>
<dbReference type="GO" id="GO:0016020">
    <property type="term" value="C:membrane"/>
    <property type="evidence" value="ECO:0007669"/>
    <property type="project" value="UniProtKB-SubCell"/>
</dbReference>
<feature type="transmembrane region" description="Helical" evidence="5">
    <location>
        <begin position="115"/>
        <end position="143"/>
    </location>
</feature>
<evidence type="ECO:0000256" key="2">
    <source>
        <dbReference type="ARBA" id="ARBA00022692"/>
    </source>
</evidence>
<evidence type="ECO:0000313" key="8">
    <source>
        <dbReference type="Proteomes" id="UP000218231"/>
    </source>
</evidence>
<comment type="caution">
    <text evidence="7">The sequence shown here is derived from an EMBL/GenBank/DDBJ whole genome shotgun (WGS) entry which is preliminary data.</text>
</comment>
<evidence type="ECO:0000256" key="4">
    <source>
        <dbReference type="ARBA" id="ARBA00023136"/>
    </source>
</evidence>
<dbReference type="PANTHER" id="PTHR46709:SF2">
    <property type="entry name" value="G-PROTEIN COUPLED RECEPTORS FAMILY 1 PROFILE DOMAIN-CONTAINING PROTEIN"/>
    <property type="match status" value="1"/>
</dbReference>
<comment type="subcellular location">
    <subcellularLocation>
        <location evidence="1">Membrane</location>
    </subcellularLocation>
</comment>
<organism evidence="7 8">
    <name type="scientific">Diploscapter pachys</name>
    <dbReference type="NCBI Taxonomy" id="2018661"/>
    <lineage>
        <taxon>Eukaryota</taxon>
        <taxon>Metazoa</taxon>
        <taxon>Ecdysozoa</taxon>
        <taxon>Nematoda</taxon>
        <taxon>Chromadorea</taxon>
        <taxon>Rhabditida</taxon>
        <taxon>Rhabditina</taxon>
        <taxon>Rhabditomorpha</taxon>
        <taxon>Rhabditoidea</taxon>
        <taxon>Rhabditidae</taxon>
        <taxon>Diploscapter</taxon>
    </lineage>
</organism>
<feature type="transmembrane region" description="Helical" evidence="5">
    <location>
        <begin position="41"/>
        <end position="67"/>
    </location>
</feature>
<dbReference type="OrthoDB" id="5857538at2759"/>